<keyword evidence="6" id="KW-1185">Reference proteome</keyword>
<feature type="domain" description="EamA" evidence="4">
    <location>
        <begin position="31"/>
        <end position="161"/>
    </location>
</feature>
<feature type="compositionally biased region" description="Polar residues" evidence="2">
    <location>
        <begin position="16"/>
        <end position="26"/>
    </location>
</feature>
<dbReference type="GO" id="GO:0016020">
    <property type="term" value="C:membrane"/>
    <property type="evidence" value="ECO:0007669"/>
    <property type="project" value="InterPro"/>
</dbReference>
<feature type="domain" description="EamA" evidence="4">
    <location>
        <begin position="180"/>
        <end position="313"/>
    </location>
</feature>
<keyword evidence="3" id="KW-0812">Transmembrane</keyword>
<evidence type="ECO:0000256" key="1">
    <source>
        <dbReference type="ARBA" id="ARBA00007362"/>
    </source>
</evidence>
<evidence type="ECO:0000256" key="2">
    <source>
        <dbReference type="SAM" id="MobiDB-lite"/>
    </source>
</evidence>
<name>A0A5J4KD20_9CHLR</name>
<comment type="caution">
    <text evidence="5">The sequence shown here is derived from an EMBL/GenBank/DDBJ whole genome shotgun (WGS) entry which is preliminary data.</text>
</comment>
<dbReference type="PANTHER" id="PTHR22911">
    <property type="entry name" value="ACYL-MALONYL CONDENSING ENZYME-RELATED"/>
    <property type="match status" value="1"/>
</dbReference>
<feature type="transmembrane region" description="Helical" evidence="3">
    <location>
        <begin position="62"/>
        <end position="79"/>
    </location>
</feature>
<dbReference type="EMBL" id="BKZW01000001">
    <property type="protein sequence ID" value="GER86844.1"/>
    <property type="molecule type" value="Genomic_DNA"/>
</dbReference>
<feature type="transmembrane region" description="Helical" evidence="3">
    <location>
        <begin position="32"/>
        <end position="50"/>
    </location>
</feature>
<evidence type="ECO:0000256" key="3">
    <source>
        <dbReference type="SAM" id="Phobius"/>
    </source>
</evidence>
<dbReference type="PANTHER" id="PTHR22911:SF76">
    <property type="entry name" value="EAMA DOMAIN-CONTAINING PROTEIN"/>
    <property type="match status" value="1"/>
</dbReference>
<dbReference type="SUPFAM" id="SSF103481">
    <property type="entry name" value="Multidrug resistance efflux transporter EmrE"/>
    <property type="match status" value="2"/>
</dbReference>
<dbReference type="Proteomes" id="UP000326912">
    <property type="component" value="Unassembled WGS sequence"/>
</dbReference>
<evidence type="ECO:0000313" key="6">
    <source>
        <dbReference type="Proteomes" id="UP000326912"/>
    </source>
</evidence>
<organism evidence="5 6">
    <name type="scientific">Dictyobacter vulcani</name>
    <dbReference type="NCBI Taxonomy" id="2607529"/>
    <lineage>
        <taxon>Bacteria</taxon>
        <taxon>Bacillati</taxon>
        <taxon>Chloroflexota</taxon>
        <taxon>Ktedonobacteria</taxon>
        <taxon>Ktedonobacterales</taxon>
        <taxon>Dictyobacteraceae</taxon>
        <taxon>Dictyobacter</taxon>
    </lineage>
</organism>
<dbReference type="AlphaFoldDB" id="A0A5J4KD20"/>
<evidence type="ECO:0000259" key="4">
    <source>
        <dbReference type="Pfam" id="PF00892"/>
    </source>
</evidence>
<accession>A0A5J4KD20</accession>
<feature type="transmembrane region" description="Helical" evidence="3">
    <location>
        <begin position="238"/>
        <end position="258"/>
    </location>
</feature>
<feature type="transmembrane region" description="Helical" evidence="3">
    <location>
        <begin position="122"/>
        <end position="139"/>
    </location>
</feature>
<protein>
    <submittedName>
        <fullName evidence="5">Membrane protein</fullName>
    </submittedName>
</protein>
<gene>
    <name evidence="5" type="ORF">KDW_10060</name>
</gene>
<feature type="transmembrane region" description="Helical" evidence="3">
    <location>
        <begin position="215"/>
        <end position="232"/>
    </location>
</feature>
<feature type="transmembrane region" description="Helical" evidence="3">
    <location>
        <begin position="296"/>
        <end position="313"/>
    </location>
</feature>
<dbReference type="InterPro" id="IPR037185">
    <property type="entry name" value="EmrE-like"/>
</dbReference>
<feature type="transmembrane region" description="Helical" evidence="3">
    <location>
        <begin position="270"/>
        <end position="290"/>
    </location>
</feature>
<keyword evidence="3" id="KW-1133">Transmembrane helix</keyword>
<dbReference type="Gene3D" id="1.10.3730.20">
    <property type="match status" value="1"/>
</dbReference>
<sequence length="314" mass="34519">MKARSTRQTGEHEQVHTSAGQDSSDVSTQRSGLLYVVVAVLFFATSPVFIRWSQPFQAVEIAFWRLAIAALLVTILGVATHQNMRINRQQFPRFIGYGLVTALHFFFYIASLNYTTTAHSLALTYTSPIFVTLFSWLFLRESLPIRKLFGMSIAVIGVAIMAGFEPHYTSCTLNGQCMVLGDGLALLSALCYGIYSIIGRSERTRHPLFRYTSHVYGLAALWLLPIALLFAFRHPYPLPALGAIAALGIFPLGLGHTLYNAALRKVHATYANLIATQEVTMGIVLSIIFLHDIPSLSTIIGVLVTLGGIISVLI</sequence>
<feature type="region of interest" description="Disordered" evidence="2">
    <location>
        <begin position="1"/>
        <end position="26"/>
    </location>
</feature>
<feature type="transmembrane region" description="Helical" evidence="3">
    <location>
        <begin position="173"/>
        <end position="195"/>
    </location>
</feature>
<dbReference type="InterPro" id="IPR000620">
    <property type="entry name" value="EamA_dom"/>
</dbReference>
<keyword evidence="3" id="KW-0472">Membrane</keyword>
<reference evidence="5 6" key="1">
    <citation type="submission" date="2019-10" db="EMBL/GenBank/DDBJ databases">
        <title>Dictyobacter vulcani sp. nov., within the class Ktedonobacteria, isolated from soil of volcanic Mt. Zao.</title>
        <authorList>
            <person name="Zheng Y."/>
            <person name="Wang C.M."/>
            <person name="Sakai Y."/>
            <person name="Abe K."/>
            <person name="Yokota A."/>
            <person name="Yabe S."/>
        </authorList>
    </citation>
    <scope>NUCLEOTIDE SEQUENCE [LARGE SCALE GENOMIC DNA]</scope>
    <source>
        <strain evidence="5 6">W12</strain>
    </source>
</reference>
<comment type="similarity">
    <text evidence="1">Belongs to the EamA transporter family.</text>
</comment>
<proteinExistence type="inferred from homology"/>
<feature type="transmembrane region" description="Helical" evidence="3">
    <location>
        <begin position="148"/>
        <end position="167"/>
    </location>
</feature>
<dbReference type="RefSeq" id="WP_151754915.1">
    <property type="nucleotide sequence ID" value="NZ_BKZW01000001.1"/>
</dbReference>
<dbReference type="Pfam" id="PF00892">
    <property type="entry name" value="EamA"/>
    <property type="match status" value="2"/>
</dbReference>
<feature type="transmembrane region" description="Helical" evidence="3">
    <location>
        <begin position="91"/>
        <end position="110"/>
    </location>
</feature>
<evidence type="ECO:0000313" key="5">
    <source>
        <dbReference type="EMBL" id="GER86844.1"/>
    </source>
</evidence>